<dbReference type="InterPro" id="IPR000782">
    <property type="entry name" value="FAS1_domain"/>
</dbReference>
<protein>
    <submittedName>
        <fullName evidence="5">FAS1 domain-containing protein SELMODRAFT_448915-like</fullName>
    </submittedName>
</protein>
<dbReference type="PANTHER" id="PTHR36069">
    <property type="entry name" value="EXPRESSED PROTEIN-RELATED"/>
    <property type="match status" value="1"/>
</dbReference>
<feature type="signal peptide" evidence="3">
    <location>
        <begin position="1"/>
        <end position="20"/>
    </location>
</feature>
<dbReference type="KEGG" id="jre:108989563"/>
<dbReference type="InterPro" id="IPR053339">
    <property type="entry name" value="FAS1_domain_protein"/>
</dbReference>
<name>A0A2I4EH79_JUGRE</name>
<feature type="region of interest" description="Disordered" evidence="2">
    <location>
        <begin position="175"/>
        <end position="194"/>
    </location>
</feature>
<dbReference type="SUPFAM" id="SSF82153">
    <property type="entry name" value="FAS1 domain"/>
    <property type="match status" value="1"/>
</dbReference>
<evidence type="ECO:0000256" key="2">
    <source>
        <dbReference type="SAM" id="MobiDB-lite"/>
    </source>
</evidence>
<dbReference type="Pfam" id="PF02469">
    <property type="entry name" value="Fasciclin"/>
    <property type="match status" value="1"/>
</dbReference>
<keyword evidence="3" id="KW-0732">Signal</keyword>
<proteinExistence type="inferred from homology"/>
<dbReference type="SMART" id="SM00554">
    <property type="entry name" value="FAS1"/>
    <property type="match status" value="1"/>
</dbReference>
<dbReference type="GeneID" id="108989563"/>
<dbReference type="PANTHER" id="PTHR36069:SF1">
    <property type="entry name" value="EXPRESSED PROTEIN"/>
    <property type="match status" value="1"/>
</dbReference>
<evidence type="ECO:0000313" key="5">
    <source>
        <dbReference type="RefSeq" id="XP_018818753.2"/>
    </source>
</evidence>
<dbReference type="FunCoup" id="A0A2I4EH79">
    <property type="interactions" value="13"/>
</dbReference>
<dbReference type="RefSeq" id="XP_018818753.2">
    <property type="nucleotide sequence ID" value="XM_018963208.2"/>
</dbReference>
<feature type="chain" id="PRO_5044254687" evidence="3">
    <location>
        <begin position="21"/>
        <end position="252"/>
    </location>
</feature>
<dbReference type="STRING" id="51240.A0A2I4EH79"/>
<organism evidence="4 5">
    <name type="scientific">Juglans regia</name>
    <name type="common">English walnut</name>
    <dbReference type="NCBI Taxonomy" id="51240"/>
    <lineage>
        <taxon>Eukaryota</taxon>
        <taxon>Viridiplantae</taxon>
        <taxon>Streptophyta</taxon>
        <taxon>Embryophyta</taxon>
        <taxon>Tracheophyta</taxon>
        <taxon>Spermatophyta</taxon>
        <taxon>Magnoliopsida</taxon>
        <taxon>eudicotyledons</taxon>
        <taxon>Gunneridae</taxon>
        <taxon>Pentapetalae</taxon>
        <taxon>rosids</taxon>
        <taxon>fabids</taxon>
        <taxon>Fagales</taxon>
        <taxon>Juglandaceae</taxon>
        <taxon>Juglans</taxon>
    </lineage>
</organism>
<dbReference type="AlphaFoldDB" id="A0A2I4EH79"/>
<dbReference type="Proteomes" id="UP000235220">
    <property type="component" value="Chromosome 16"/>
</dbReference>
<evidence type="ECO:0000313" key="4">
    <source>
        <dbReference type="Proteomes" id="UP000235220"/>
    </source>
</evidence>
<sequence>MAAFMKLAVLLGVLVSPASPMETPTPPGNQNLDLVGAIDEMQRANYFTFVTLINMASLGRKIQENVTFLMPNDRMLSRTVMPQGTVFEFLLRHSIPSPLLFDYLEHIPTGSIIPSSFPGYMLRIINNGRRNFSINNVKIISPNICMEGSSIRCHGIDGVLLPTKMQENNTTISPFPSCSSSSPPAAVGRPSAPSFPSPTVPLGVLNPTAASAPRPSQPNACPQRSGPSPWFSYGGMLKFLVSCMMVLIVGSI</sequence>
<comment type="similarity">
    <text evidence="1">Belongs to the fasciclin-like AGP family.</text>
</comment>
<reference evidence="5" key="1">
    <citation type="submission" date="2025-08" db="UniProtKB">
        <authorList>
            <consortium name="RefSeq"/>
        </authorList>
    </citation>
    <scope>IDENTIFICATION</scope>
    <source>
        <tissue evidence="5">Leaves</tissue>
    </source>
</reference>
<evidence type="ECO:0000256" key="1">
    <source>
        <dbReference type="ARBA" id="ARBA00007843"/>
    </source>
</evidence>
<gene>
    <name evidence="5" type="primary">LOC108989563</name>
</gene>
<dbReference type="InterPro" id="IPR036378">
    <property type="entry name" value="FAS1_dom_sf"/>
</dbReference>
<dbReference type="OrthoDB" id="1934418at2759"/>
<dbReference type="Gramene" id="Jr16_04010_p1">
    <property type="protein sequence ID" value="cds.Jr16_04010_p1"/>
    <property type="gene ID" value="Jr16_04010"/>
</dbReference>
<keyword evidence="4" id="KW-1185">Reference proteome</keyword>
<dbReference type="Gene3D" id="2.30.180.10">
    <property type="entry name" value="FAS1 domain"/>
    <property type="match status" value="1"/>
</dbReference>
<feature type="compositionally biased region" description="Low complexity" evidence="2">
    <location>
        <begin position="175"/>
        <end position="184"/>
    </location>
</feature>
<evidence type="ECO:0000256" key="3">
    <source>
        <dbReference type="SAM" id="SignalP"/>
    </source>
</evidence>
<accession>A0A2I4EH79</accession>